<proteinExistence type="predicted"/>
<dbReference type="WBParaSite" id="HPLM_0001036401-mRNA-1">
    <property type="protein sequence ID" value="HPLM_0001036401-mRNA-1"/>
    <property type="gene ID" value="HPLM_0001036401"/>
</dbReference>
<dbReference type="Proteomes" id="UP000268014">
    <property type="component" value="Unassembled WGS sequence"/>
</dbReference>
<evidence type="ECO:0000256" key="1">
    <source>
        <dbReference type="SAM" id="MobiDB-lite"/>
    </source>
</evidence>
<reference evidence="2 3" key="2">
    <citation type="submission" date="2018-11" db="EMBL/GenBank/DDBJ databases">
        <authorList>
            <consortium name="Pathogen Informatics"/>
        </authorList>
    </citation>
    <scope>NUCLEOTIDE SEQUENCE [LARGE SCALE GENOMIC DNA]</scope>
    <source>
        <strain evidence="2 3">MHpl1</strain>
    </source>
</reference>
<evidence type="ECO:0000313" key="3">
    <source>
        <dbReference type="Proteomes" id="UP000268014"/>
    </source>
</evidence>
<feature type="compositionally biased region" description="Basic and acidic residues" evidence="1">
    <location>
        <begin position="105"/>
        <end position="115"/>
    </location>
</feature>
<feature type="region of interest" description="Disordered" evidence="1">
    <location>
        <begin position="96"/>
        <end position="115"/>
    </location>
</feature>
<accession>A0A0N4WHJ5</accession>
<evidence type="ECO:0000313" key="2">
    <source>
        <dbReference type="EMBL" id="VDO39911.1"/>
    </source>
</evidence>
<dbReference type="EMBL" id="UZAF01017273">
    <property type="protein sequence ID" value="VDO39911.1"/>
    <property type="molecule type" value="Genomic_DNA"/>
</dbReference>
<keyword evidence="3" id="KW-1185">Reference proteome</keyword>
<evidence type="ECO:0000313" key="4">
    <source>
        <dbReference type="WBParaSite" id="HPLM_0001036401-mRNA-1"/>
    </source>
</evidence>
<protein>
    <submittedName>
        <fullName evidence="2 4">Uncharacterized protein</fullName>
    </submittedName>
</protein>
<dbReference type="AlphaFoldDB" id="A0A0N4WHJ5"/>
<reference evidence="4" key="1">
    <citation type="submission" date="2017-02" db="UniProtKB">
        <authorList>
            <consortium name="WormBaseParasite"/>
        </authorList>
    </citation>
    <scope>IDENTIFICATION</scope>
</reference>
<name>A0A0N4WHJ5_HAEPC</name>
<sequence>MEGLRDLDTPSRWCFLGQSHRMARTDLIGEELRRVVERGTPLGKIPFWQPDTGLLTAFSSSAQVQDFISSNDWLPNSPDLNPLVLKTKACSTQHRSLDAQVQTSLKHERNWTKTT</sequence>
<organism evidence="4">
    <name type="scientific">Haemonchus placei</name>
    <name type="common">Barber's pole worm</name>
    <dbReference type="NCBI Taxonomy" id="6290"/>
    <lineage>
        <taxon>Eukaryota</taxon>
        <taxon>Metazoa</taxon>
        <taxon>Ecdysozoa</taxon>
        <taxon>Nematoda</taxon>
        <taxon>Chromadorea</taxon>
        <taxon>Rhabditida</taxon>
        <taxon>Rhabditina</taxon>
        <taxon>Rhabditomorpha</taxon>
        <taxon>Strongyloidea</taxon>
        <taxon>Trichostrongylidae</taxon>
        <taxon>Haemonchus</taxon>
    </lineage>
</organism>
<gene>
    <name evidence="2" type="ORF">HPLM_LOCUS10356</name>
</gene>